<keyword evidence="3" id="KW-1185">Reference proteome</keyword>
<dbReference type="VEuPathDB" id="FungiDB:BDV34DRAFT_78577"/>
<name>A0A5N6DPF7_ASPPA</name>
<organism evidence="2 3">
    <name type="scientific">Aspergillus parasiticus</name>
    <dbReference type="NCBI Taxonomy" id="5067"/>
    <lineage>
        <taxon>Eukaryota</taxon>
        <taxon>Fungi</taxon>
        <taxon>Dikarya</taxon>
        <taxon>Ascomycota</taxon>
        <taxon>Pezizomycotina</taxon>
        <taxon>Eurotiomycetes</taxon>
        <taxon>Eurotiomycetidae</taxon>
        <taxon>Eurotiales</taxon>
        <taxon>Aspergillaceae</taxon>
        <taxon>Aspergillus</taxon>
        <taxon>Aspergillus subgen. Circumdati</taxon>
    </lineage>
</organism>
<sequence length="87" mass="10129">MSYIRLPLHNPQSMFPVFTFPTQNSINQSPGFMRAEGKVSKVVTLNDLSLLFLFYFVWVKRPRPKLRGEHFRLDLLLPDRGSSRPHG</sequence>
<evidence type="ECO:0000256" key="1">
    <source>
        <dbReference type="SAM" id="Phobius"/>
    </source>
</evidence>
<keyword evidence="1" id="KW-0812">Transmembrane</keyword>
<accession>A0A5N6DPF7</accession>
<dbReference type="AlphaFoldDB" id="A0A5N6DPF7"/>
<dbReference type="EMBL" id="ML734961">
    <property type="protein sequence ID" value="KAB8206774.1"/>
    <property type="molecule type" value="Genomic_DNA"/>
</dbReference>
<reference evidence="2 3" key="1">
    <citation type="submission" date="2019-04" db="EMBL/GenBank/DDBJ databases">
        <title>Fungal friends and foes A comparative genomics study of 23 Aspergillus species from section Flavi.</title>
        <authorList>
            <consortium name="DOE Joint Genome Institute"/>
            <person name="Kjaerbolling I."/>
            <person name="Vesth T.C."/>
            <person name="Frisvad J.C."/>
            <person name="Nybo J.L."/>
            <person name="Theobald S."/>
            <person name="Kildgaard S."/>
            <person name="Petersen T.I."/>
            <person name="Kuo A."/>
            <person name="Sato A."/>
            <person name="Lyhne E.K."/>
            <person name="Kogle M.E."/>
            <person name="Wiebenga A."/>
            <person name="Kun R.S."/>
            <person name="Lubbers R.J."/>
            <person name="Makela M.R."/>
            <person name="Barry K."/>
            <person name="Chovatia M."/>
            <person name="Clum A."/>
            <person name="Daum C."/>
            <person name="Haridas S."/>
            <person name="He G."/>
            <person name="LaButti K."/>
            <person name="Lipzen A."/>
            <person name="Mondo S."/>
            <person name="Pangilinan J."/>
            <person name="Riley R."/>
            <person name="Salamov A."/>
            <person name="Simmons B.A."/>
            <person name="Magnuson J.K."/>
            <person name="Henrissat B."/>
            <person name="Mortensen U.H."/>
            <person name="Larsen T.O."/>
            <person name="De vries R.P."/>
            <person name="Grigoriev I.V."/>
            <person name="Machida M."/>
            <person name="Baker S.E."/>
            <person name="Andersen M.R."/>
        </authorList>
    </citation>
    <scope>NUCLEOTIDE SEQUENCE [LARGE SCALE GENOMIC DNA]</scope>
    <source>
        <strain evidence="2 3">CBS 117618</strain>
    </source>
</reference>
<dbReference type="Proteomes" id="UP000326532">
    <property type="component" value="Unassembled WGS sequence"/>
</dbReference>
<evidence type="ECO:0000313" key="2">
    <source>
        <dbReference type="EMBL" id="KAB8206774.1"/>
    </source>
</evidence>
<protein>
    <submittedName>
        <fullName evidence="2">Uncharacterized protein</fullName>
    </submittedName>
</protein>
<proteinExistence type="predicted"/>
<evidence type="ECO:0000313" key="3">
    <source>
        <dbReference type="Proteomes" id="UP000326532"/>
    </source>
</evidence>
<keyword evidence="1" id="KW-1133">Transmembrane helix</keyword>
<feature type="transmembrane region" description="Helical" evidence="1">
    <location>
        <begin position="39"/>
        <end position="58"/>
    </location>
</feature>
<keyword evidence="1" id="KW-0472">Membrane</keyword>
<gene>
    <name evidence="2" type="ORF">BDV34DRAFT_78577</name>
</gene>